<dbReference type="STRING" id="322095.HMPREF3185_02171"/>
<dbReference type="SMART" id="SM00062">
    <property type="entry name" value="PBPb"/>
    <property type="match status" value="1"/>
</dbReference>
<dbReference type="InterPro" id="IPR001638">
    <property type="entry name" value="Solute-binding_3/MltF_N"/>
</dbReference>
<organism evidence="7 8">
    <name type="scientific">Porphyromonas somerae</name>
    <dbReference type="NCBI Taxonomy" id="322095"/>
    <lineage>
        <taxon>Bacteria</taxon>
        <taxon>Pseudomonadati</taxon>
        <taxon>Bacteroidota</taxon>
        <taxon>Bacteroidia</taxon>
        <taxon>Bacteroidales</taxon>
        <taxon>Porphyromonadaceae</taxon>
        <taxon>Porphyromonas</taxon>
    </lineage>
</organism>
<comment type="caution">
    <text evidence="7">The sequence shown here is derived from an EMBL/GenBank/DDBJ whole genome shotgun (WGS) entry which is preliminary data.</text>
</comment>
<dbReference type="PANTHER" id="PTHR35936">
    <property type="entry name" value="MEMBRANE-BOUND LYTIC MUREIN TRANSGLYCOSYLASE F"/>
    <property type="match status" value="1"/>
</dbReference>
<keyword evidence="5" id="KW-1133">Transmembrane helix</keyword>
<dbReference type="Pfam" id="PF01464">
    <property type="entry name" value="SLT"/>
    <property type="match status" value="1"/>
</dbReference>
<sequence>MLQKILASLRRPTVLFLLVGIAIAIATAVFLRHRTRQATARELQAEQLRLPDTLRVVTLSGATTFFIYRDEPMGYQYELVRLFTQSHKLPLKLYVTHSMEEAEAMVEQGRVDLCITPQAMTHSAKERLRFAGPEVMTGLVLVQRKAKTGDSIPYIQDVAALLGKELTVMAGSRAEERIKRLEEQLGGKILMHEITADTISTEDLIAQVASREINYTIADADLAKLSKTYYPQLDISLEVGFAQRLRWFVSPKAIGLADALDKWAKDIPEDQGFHEIYKRYFELSKSDDGEESPLPNTQTKEERELPTKKEKKEPSHGTQPVRPSPPSTTEKQPKETATHEPTSNGGYGISRFDKLFEKEARRIGWPWQVLASIAYQESNFRPEVVGWSGARGLMGIMPRTGKIYGASVKQLLDPAVSVRVAVDCLKSIDALFQKQLTDPEERIKVTLAAYNAGPAHLQDAIRLAEKYGYSSTRWEGGIETALRLKSEAKYYNDPVCRAGYLRGKGVARYVDEVISRYHGYLSRTK</sequence>
<keyword evidence="3" id="KW-0998">Cell outer membrane</keyword>
<dbReference type="PATRIC" id="fig|322095.3.peg.2149"/>
<keyword evidence="5" id="KW-0812">Transmembrane</keyword>
<comment type="subcellular location">
    <subcellularLocation>
        <location evidence="1">Cell outer membrane</location>
        <topology evidence="1">Peripheral membrane protein</topology>
    </subcellularLocation>
</comment>
<evidence type="ECO:0000256" key="2">
    <source>
        <dbReference type="ARBA" id="ARBA00022729"/>
    </source>
</evidence>
<evidence type="ECO:0000256" key="3">
    <source>
        <dbReference type="ARBA" id="ARBA00023237"/>
    </source>
</evidence>
<evidence type="ECO:0000313" key="8">
    <source>
        <dbReference type="Proteomes" id="UP000070224"/>
    </source>
</evidence>
<dbReference type="InterPro" id="IPR023346">
    <property type="entry name" value="Lysozyme-like_dom_sf"/>
</dbReference>
<name>A0A134AYW3_9PORP</name>
<feature type="transmembrane region" description="Helical" evidence="5">
    <location>
        <begin position="12"/>
        <end position="31"/>
    </location>
</feature>
<feature type="domain" description="Solute-binding protein family 3/N-terminal" evidence="6">
    <location>
        <begin position="53"/>
        <end position="284"/>
    </location>
</feature>
<dbReference type="CDD" id="cd01009">
    <property type="entry name" value="PBP2_YfhD_N"/>
    <property type="match status" value="1"/>
</dbReference>
<evidence type="ECO:0000256" key="1">
    <source>
        <dbReference type="ARBA" id="ARBA00004339"/>
    </source>
</evidence>
<dbReference type="RefSeq" id="WP_060936164.1">
    <property type="nucleotide sequence ID" value="NZ_KQ960466.1"/>
</dbReference>
<keyword evidence="8" id="KW-1185">Reference proteome</keyword>
<dbReference type="GO" id="GO:0009279">
    <property type="term" value="C:cell outer membrane"/>
    <property type="evidence" value="ECO:0007669"/>
    <property type="project" value="UniProtKB-SubCell"/>
</dbReference>
<dbReference type="SUPFAM" id="SSF53850">
    <property type="entry name" value="Periplasmic binding protein-like II"/>
    <property type="match status" value="1"/>
</dbReference>
<accession>A0A134AYW3</accession>
<dbReference type="InterPro" id="IPR008258">
    <property type="entry name" value="Transglycosylase_SLT_dom_1"/>
</dbReference>
<dbReference type="Pfam" id="PF00497">
    <property type="entry name" value="SBP_bac_3"/>
    <property type="match status" value="1"/>
</dbReference>
<dbReference type="Gene3D" id="3.40.190.10">
    <property type="entry name" value="Periplasmic binding protein-like II"/>
    <property type="match status" value="2"/>
</dbReference>
<dbReference type="AlphaFoldDB" id="A0A134AYW3"/>
<dbReference type="EMBL" id="LSDK01000152">
    <property type="protein sequence ID" value="KXB72856.1"/>
    <property type="molecule type" value="Genomic_DNA"/>
</dbReference>
<dbReference type="CDD" id="cd13403">
    <property type="entry name" value="MLTF-like"/>
    <property type="match status" value="1"/>
</dbReference>
<protein>
    <submittedName>
        <fullName evidence="7">Transglycosylase SLT domain protein</fullName>
    </submittedName>
</protein>
<dbReference type="Proteomes" id="UP000070224">
    <property type="component" value="Unassembled WGS sequence"/>
</dbReference>
<dbReference type="Gene3D" id="1.10.530.10">
    <property type="match status" value="1"/>
</dbReference>
<dbReference type="SUPFAM" id="SSF53955">
    <property type="entry name" value="Lysozyme-like"/>
    <property type="match status" value="1"/>
</dbReference>
<proteinExistence type="predicted"/>
<feature type="compositionally biased region" description="Basic and acidic residues" evidence="4">
    <location>
        <begin position="299"/>
        <end position="315"/>
    </location>
</feature>
<reference evidence="8" key="1">
    <citation type="submission" date="2016-01" db="EMBL/GenBank/DDBJ databases">
        <authorList>
            <person name="Mitreva M."/>
            <person name="Pepin K.H."/>
            <person name="Mihindukulasuriya K.A."/>
            <person name="Fulton R."/>
            <person name="Fronick C."/>
            <person name="O'Laughlin M."/>
            <person name="Miner T."/>
            <person name="Herter B."/>
            <person name="Rosa B.A."/>
            <person name="Cordes M."/>
            <person name="Tomlinson C."/>
            <person name="Wollam A."/>
            <person name="Palsikar V.B."/>
            <person name="Mardis E.R."/>
            <person name="Wilson R.K."/>
        </authorList>
    </citation>
    <scope>NUCLEOTIDE SEQUENCE [LARGE SCALE GENOMIC DNA]</scope>
    <source>
        <strain evidence="8">KA00683</strain>
    </source>
</reference>
<evidence type="ECO:0000256" key="5">
    <source>
        <dbReference type="SAM" id="Phobius"/>
    </source>
</evidence>
<dbReference type="OrthoDB" id="9815002at2"/>
<keyword evidence="2" id="KW-0732">Signal</keyword>
<keyword evidence="5" id="KW-0472">Membrane</keyword>
<evidence type="ECO:0000256" key="4">
    <source>
        <dbReference type="SAM" id="MobiDB-lite"/>
    </source>
</evidence>
<gene>
    <name evidence="7" type="ORF">HMPREF3185_02171</name>
</gene>
<evidence type="ECO:0000313" key="7">
    <source>
        <dbReference type="EMBL" id="KXB72856.1"/>
    </source>
</evidence>
<evidence type="ECO:0000259" key="6">
    <source>
        <dbReference type="SMART" id="SM00062"/>
    </source>
</evidence>
<feature type="region of interest" description="Disordered" evidence="4">
    <location>
        <begin position="286"/>
        <end position="348"/>
    </location>
</feature>